<evidence type="ECO:0000313" key="3">
    <source>
        <dbReference type="Proteomes" id="UP000008549"/>
    </source>
</evidence>
<reference evidence="2 3" key="1">
    <citation type="journal article" date="2003" name="PLoS Biol.">
        <title>The genome sequence of Caenorhabditis briggsae: a platform for comparative genomics.</title>
        <authorList>
            <person name="Stein L.D."/>
            <person name="Bao Z."/>
            <person name="Blasiar D."/>
            <person name="Blumenthal T."/>
            <person name="Brent M.R."/>
            <person name="Chen N."/>
            <person name="Chinwalla A."/>
            <person name="Clarke L."/>
            <person name="Clee C."/>
            <person name="Coghlan A."/>
            <person name="Coulson A."/>
            <person name="D'Eustachio P."/>
            <person name="Fitch D.H."/>
            <person name="Fulton L.A."/>
            <person name="Fulton R.E."/>
            <person name="Griffiths-Jones S."/>
            <person name="Harris T.W."/>
            <person name="Hillier L.W."/>
            <person name="Kamath R."/>
            <person name="Kuwabara P.E."/>
            <person name="Mardis E.R."/>
            <person name="Marra M.A."/>
            <person name="Miner T.L."/>
            <person name="Minx P."/>
            <person name="Mullikin J.C."/>
            <person name="Plumb R.W."/>
            <person name="Rogers J."/>
            <person name="Schein J.E."/>
            <person name="Sohrmann M."/>
            <person name="Spieth J."/>
            <person name="Stajich J.E."/>
            <person name="Wei C."/>
            <person name="Willey D."/>
            <person name="Wilson R.K."/>
            <person name="Durbin R."/>
            <person name="Waterston R.H."/>
        </authorList>
    </citation>
    <scope>NUCLEOTIDE SEQUENCE [LARGE SCALE GENOMIC DNA]</scope>
    <source>
        <strain evidence="2 3">AF16</strain>
    </source>
</reference>
<reference evidence="2 3" key="2">
    <citation type="journal article" date="2011" name="PLoS Genet.">
        <title>Caenorhabditis briggsae recombinant inbred line genotypes reveal inter-strain incompatibility and the evolution of recombination.</title>
        <authorList>
            <person name="Ross J.A."/>
            <person name="Koboldt D.C."/>
            <person name="Staisch J.E."/>
            <person name="Chamberlin H.M."/>
            <person name="Gupta B.P."/>
            <person name="Miller R.D."/>
            <person name="Baird S.E."/>
            <person name="Haag E.S."/>
        </authorList>
    </citation>
    <scope>NUCLEOTIDE SEQUENCE [LARGE SCALE GENOMIC DNA]</scope>
    <source>
        <strain evidence="2 3">AF16</strain>
    </source>
</reference>
<dbReference type="AlphaFoldDB" id="B6ILF2"/>
<dbReference type="InParanoid" id="B6ILF2"/>
<feature type="compositionally biased region" description="Polar residues" evidence="1">
    <location>
        <begin position="1"/>
        <end position="20"/>
    </location>
</feature>
<accession>B6ILF2</accession>
<evidence type="ECO:0000256" key="1">
    <source>
        <dbReference type="SAM" id="MobiDB-lite"/>
    </source>
</evidence>
<dbReference type="Proteomes" id="UP000008549">
    <property type="component" value="Unassembled WGS sequence"/>
</dbReference>
<dbReference type="HOGENOM" id="CLU_3368958_0_0_1"/>
<evidence type="ECO:0000313" key="2">
    <source>
        <dbReference type="EMBL" id="CAS00732.1"/>
    </source>
</evidence>
<dbReference type="KEGG" id="cbr:CBG_26419"/>
<dbReference type="EMBL" id="HE601481">
    <property type="protein sequence ID" value="CAS00732.1"/>
    <property type="molecule type" value="Genomic_DNA"/>
</dbReference>
<organism evidence="2 3">
    <name type="scientific">Caenorhabditis briggsae</name>
    <dbReference type="NCBI Taxonomy" id="6238"/>
    <lineage>
        <taxon>Eukaryota</taxon>
        <taxon>Metazoa</taxon>
        <taxon>Ecdysozoa</taxon>
        <taxon>Nematoda</taxon>
        <taxon>Chromadorea</taxon>
        <taxon>Rhabditida</taxon>
        <taxon>Rhabditina</taxon>
        <taxon>Rhabditomorpha</taxon>
        <taxon>Rhabditoidea</taxon>
        <taxon>Rhabditidae</taxon>
        <taxon>Peloderinae</taxon>
        <taxon>Caenorhabditis</taxon>
    </lineage>
</organism>
<dbReference type="GeneID" id="68917897"/>
<proteinExistence type="predicted"/>
<dbReference type="RefSeq" id="XP_045100290.1">
    <property type="nucleotide sequence ID" value="XM_045235292.1"/>
</dbReference>
<protein>
    <submittedName>
        <fullName evidence="2">Protein CBG26419</fullName>
    </submittedName>
</protein>
<sequence length="35" mass="3746">MCRNRPGNSDLVSTHSNPSLYASPPISVSPIYLTA</sequence>
<dbReference type="CTD" id="68917897"/>
<gene>
    <name evidence="2" type="ORF">CBG26419</name>
    <name evidence="2" type="ORF">CBG_26419</name>
</gene>
<name>B6ILF2_CAEBR</name>
<feature type="region of interest" description="Disordered" evidence="1">
    <location>
        <begin position="1"/>
        <end position="35"/>
    </location>
</feature>
<keyword evidence="3" id="KW-1185">Reference proteome</keyword>